<protein>
    <submittedName>
        <fullName evidence="2">Uncharacterized protein</fullName>
    </submittedName>
</protein>
<dbReference type="AlphaFoldDB" id="A0A1F4ZQX7"/>
<organism evidence="2 3">
    <name type="scientific">Candidatus Amesbacteria bacterium RIFOXYB1_FULL_44_23</name>
    <dbReference type="NCBI Taxonomy" id="1797263"/>
    <lineage>
        <taxon>Bacteria</taxon>
        <taxon>Candidatus Amesiibacteriota</taxon>
    </lineage>
</organism>
<evidence type="ECO:0000313" key="3">
    <source>
        <dbReference type="Proteomes" id="UP000176424"/>
    </source>
</evidence>
<feature type="transmembrane region" description="Helical" evidence="1">
    <location>
        <begin position="43"/>
        <end position="63"/>
    </location>
</feature>
<dbReference type="Proteomes" id="UP000176424">
    <property type="component" value="Unassembled WGS sequence"/>
</dbReference>
<name>A0A1F4ZQX7_9BACT</name>
<feature type="transmembrane region" description="Helical" evidence="1">
    <location>
        <begin position="12"/>
        <end position="31"/>
    </location>
</feature>
<keyword evidence="1" id="KW-1133">Transmembrane helix</keyword>
<keyword evidence="1" id="KW-0472">Membrane</keyword>
<proteinExistence type="predicted"/>
<keyword evidence="1" id="KW-0812">Transmembrane</keyword>
<evidence type="ECO:0000256" key="1">
    <source>
        <dbReference type="SAM" id="Phobius"/>
    </source>
</evidence>
<sequence length="146" mass="16255">MKPLPVLIKNNYLKVAIVLGFILPLVILDFLGRRSDIVDDRLAYPLLLYFSGSMVLFPLTGILRDLVNMLPKNTIFNMSQQVAKHPIDLEKSLSTTNLSPQEVEQKKSAVYSLFSFSIITGLEFISFSMGLVIIAALILGLISKLL</sequence>
<evidence type="ECO:0000313" key="2">
    <source>
        <dbReference type="EMBL" id="OGD08853.1"/>
    </source>
</evidence>
<dbReference type="EMBL" id="MEXR01000048">
    <property type="protein sequence ID" value="OGD08853.1"/>
    <property type="molecule type" value="Genomic_DNA"/>
</dbReference>
<gene>
    <name evidence="2" type="ORF">A2397_05410</name>
</gene>
<comment type="caution">
    <text evidence="2">The sequence shown here is derived from an EMBL/GenBank/DDBJ whole genome shotgun (WGS) entry which is preliminary data.</text>
</comment>
<accession>A0A1F4ZQX7</accession>
<feature type="transmembrane region" description="Helical" evidence="1">
    <location>
        <begin position="109"/>
        <end position="142"/>
    </location>
</feature>
<reference evidence="2 3" key="1">
    <citation type="journal article" date="2016" name="Nat. Commun.">
        <title>Thousands of microbial genomes shed light on interconnected biogeochemical processes in an aquifer system.</title>
        <authorList>
            <person name="Anantharaman K."/>
            <person name="Brown C.T."/>
            <person name="Hug L.A."/>
            <person name="Sharon I."/>
            <person name="Castelle C.J."/>
            <person name="Probst A.J."/>
            <person name="Thomas B.C."/>
            <person name="Singh A."/>
            <person name="Wilkins M.J."/>
            <person name="Karaoz U."/>
            <person name="Brodie E.L."/>
            <person name="Williams K.H."/>
            <person name="Hubbard S.S."/>
            <person name="Banfield J.F."/>
        </authorList>
    </citation>
    <scope>NUCLEOTIDE SEQUENCE [LARGE SCALE GENOMIC DNA]</scope>
</reference>